<proteinExistence type="predicted"/>
<evidence type="ECO:0000313" key="3">
    <source>
        <dbReference type="Proteomes" id="UP000231409"/>
    </source>
</evidence>
<accession>A0A2G1UJ30</accession>
<dbReference type="PANTHER" id="PTHR34322:SF2">
    <property type="entry name" value="TRANSPOSASE IS200-LIKE DOMAIN-CONTAINING PROTEIN"/>
    <property type="match status" value="1"/>
</dbReference>
<feature type="domain" description="Transposase IS200-like" evidence="1">
    <location>
        <begin position="9"/>
        <end position="125"/>
    </location>
</feature>
<dbReference type="GO" id="GO:0006313">
    <property type="term" value="P:DNA transposition"/>
    <property type="evidence" value="ECO:0007669"/>
    <property type="project" value="InterPro"/>
</dbReference>
<evidence type="ECO:0000313" key="2">
    <source>
        <dbReference type="EMBL" id="PHQ14430.1"/>
    </source>
</evidence>
<dbReference type="Gene3D" id="3.30.70.1290">
    <property type="entry name" value="Transposase IS200-like"/>
    <property type="match status" value="1"/>
</dbReference>
<name>A0A2G1UJ30_9GAMM</name>
<dbReference type="SMART" id="SM01321">
    <property type="entry name" value="Y1_Tnp"/>
    <property type="match status" value="1"/>
</dbReference>
<dbReference type="InterPro" id="IPR002686">
    <property type="entry name" value="Transposase_17"/>
</dbReference>
<dbReference type="EMBL" id="NTFH01000010">
    <property type="protein sequence ID" value="PHQ14430.1"/>
    <property type="molecule type" value="Genomic_DNA"/>
</dbReference>
<keyword evidence="3" id="KW-1185">Reference proteome</keyword>
<dbReference type="GO" id="GO:0004803">
    <property type="term" value="F:transposase activity"/>
    <property type="evidence" value="ECO:0007669"/>
    <property type="project" value="InterPro"/>
</dbReference>
<dbReference type="AlphaFoldDB" id="A0A2G1UJ30"/>
<protein>
    <submittedName>
        <fullName evidence="2">Transposase</fullName>
    </submittedName>
</protein>
<dbReference type="Pfam" id="PF01797">
    <property type="entry name" value="Y1_Tnp"/>
    <property type="match status" value="1"/>
</dbReference>
<comment type="caution">
    <text evidence="2">The sequence shown here is derived from an EMBL/GenBank/DDBJ whole genome shotgun (WGS) entry which is preliminary data.</text>
</comment>
<dbReference type="SUPFAM" id="SSF143422">
    <property type="entry name" value="Transposase IS200-like"/>
    <property type="match status" value="1"/>
</dbReference>
<dbReference type="Proteomes" id="UP000231409">
    <property type="component" value="Unassembled WGS sequence"/>
</dbReference>
<sequence length="207" mass="23695">MPRQPRLIIPGLPHHIVQRGHNRQQVFQDDRDFQYYLSNLEEWKQALGLTVYSYCLMTNHVHLVVGVTDETATIPEFMKRLAGRQTRFTNQRRKRSGLIWEGRYKTSPIDSDAYLLGCCRYVELNPVKAGLVDEAERYPWSSYPARIGREISDWLDEPSAFTALADTPARRIACYRSFVSDTAESPADSVIREAIATNRVTGSAEVE</sequence>
<dbReference type="GO" id="GO:0003677">
    <property type="term" value="F:DNA binding"/>
    <property type="evidence" value="ECO:0007669"/>
    <property type="project" value="InterPro"/>
</dbReference>
<evidence type="ECO:0000259" key="1">
    <source>
        <dbReference type="SMART" id="SM01321"/>
    </source>
</evidence>
<gene>
    <name evidence="2" type="ORF">CLH61_14050</name>
</gene>
<dbReference type="PANTHER" id="PTHR34322">
    <property type="entry name" value="TRANSPOSASE, Y1_TNP DOMAIN-CONTAINING"/>
    <property type="match status" value="1"/>
</dbReference>
<dbReference type="InterPro" id="IPR036515">
    <property type="entry name" value="Transposase_17_sf"/>
</dbReference>
<dbReference type="RefSeq" id="WP_099615382.1">
    <property type="nucleotide sequence ID" value="NZ_KZ319373.1"/>
</dbReference>
<reference evidence="2 3" key="1">
    <citation type="submission" date="2017-09" db="EMBL/GenBank/DDBJ databases">
        <title>The draft genome sequences of Marinobacter sp. PWS21.</title>
        <authorList>
            <person name="Cao J."/>
        </authorList>
    </citation>
    <scope>NUCLEOTIDE SEQUENCE [LARGE SCALE GENOMIC DNA]</scope>
    <source>
        <strain evidence="2 3">PWS21</strain>
    </source>
</reference>
<organism evidence="2 3">
    <name type="scientific">Marinobacter profundi</name>
    <dbReference type="NCBI Taxonomy" id="2666256"/>
    <lineage>
        <taxon>Bacteria</taxon>
        <taxon>Pseudomonadati</taxon>
        <taxon>Pseudomonadota</taxon>
        <taxon>Gammaproteobacteria</taxon>
        <taxon>Pseudomonadales</taxon>
        <taxon>Marinobacteraceae</taxon>
        <taxon>Marinobacter</taxon>
    </lineage>
</organism>